<evidence type="ECO:0000259" key="4">
    <source>
        <dbReference type="SMART" id="SM00894"/>
    </source>
</evidence>
<feature type="compositionally biased region" description="Basic and acidic residues" evidence="2">
    <location>
        <begin position="201"/>
        <end position="212"/>
    </location>
</feature>
<dbReference type="InterPro" id="IPR008613">
    <property type="entry name" value="Excalibur_Ca-bd_domain"/>
</dbReference>
<gene>
    <name evidence="5" type="ORF">F9U64_21140</name>
</gene>
<organism evidence="5 6">
    <name type="scientific">Gracilibacillus oryzae</name>
    <dbReference type="NCBI Taxonomy" id="1672701"/>
    <lineage>
        <taxon>Bacteria</taxon>
        <taxon>Bacillati</taxon>
        <taxon>Bacillota</taxon>
        <taxon>Bacilli</taxon>
        <taxon>Bacillales</taxon>
        <taxon>Bacillaceae</taxon>
        <taxon>Gracilibacillus</taxon>
    </lineage>
</organism>
<sequence>MLLGIIGIILFISSFIYLAFHFIKKQKDKERNIPFKVFLSLLASGFVLILLGVSFSGESNTAQLEEQELKIEELTIENENLKQENLTLTEEVENLQSEKTRVEQELASKNSEFQTLNEKASNHASEVDDLHNKIAELMTTIAQKEKEISTLNANAEEQAVTTSKDVTSSASESDVYYKNCTVARDAGAAPVRTGDPGYASHLDRDGDGVGCE</sequence>
<keyword evidence="1" id="KW-0175">Coiled coil</keyword>
<keyword evidence="3" id="KW-0812">Transmembrane</keyword>
<evidence type="ECO:0000256" key="2">
    <source>
        <dbReference type="SAM" id="MobiDB-lite"/>
    </source>
</evidence>
<keyword evidence="6" id="KW-1185">Reference proteome</keyword>
<reference evidence="5 6" key="1">
    <citation type="submission" date="2019-10" db="EMBL/GenBank/DDBJ databases">
        <title>Gracilibacillus sp. nov. isolated from rice seeds.</title>
        <authorList>
            <person name="He S."/>
        </authorList>
    </citation>
    <scope>NUCLEOTIDE SEQUENCE [LARGE SCALE GENOMIC DNA]</scope>
    <source>
        <strain evidence="5 6">TD8</strain>
    </source>
</reference>
<feature type="coiled-coil region" evidence="1">
    <location>
        <begin position="62"/>
        <end position="161"/>
    </location>
</feature>
<feature type="transmembrane region" description="Helical" evidence="3">
    <location>
        <begin position="6"/>
        <end position="23"/>
    </location>
</feature>
<dbReference type="Proteomes" id="UP000480246">
    <property type="component" value="Unassembled WGS sequence"/>
</dbReference>
<dbReference type="EMBL" id="WEID01000120">
    <property type="protein sequence ID" value="KAB8125980.1"/>
    <property type="molecule type" value="Genomic_DNA"/>
</dbReference>
<proteinExistence type="predicted"/>
<name>A0A7C8L0U3_9BACI</name>
<dbReference type="Gene3D" id="1.10.287.1490">
    <property type="match status" value="1"/>
</dbReference>
<keyword evidence="3" id="KW-0472">Membrane</keyword>
<dbReference type="AlphaFoldDB" id="A0A7C8L0U3"/>
<accession>A0A7C8L0U3</accession>
<evidence type="ECO:0000256" key="1">
    <source>
        <dbReference type="SAM" id="Coils"/>
    </source>
</evidence>
<keyword evidence="3" id="KW-1133">Transmembrane helix</keyword>
<feature type="transmembrane region" description="Helical" evidence="3">
    <location>
        <begin position="35"/>
        <end position="55"/>
    </location>
</feature>
<dbReference type="Pfam" id="PF05901">
    <property type="entry name" value="Excalibur"/>
    <property type="match status" value="1"/>
</dbReference>
<evidence type="ECO:0000313" key="5">
    <source>
        <dbReference type="EMBL" id="KAB8125980.1"/>
    </source>
</evidence>
<dbReference type="OrthoDB" id="4376109at2"/>
<feature type="region of interest" description="Disordered" evidence="2">
    <location>
        <begin position="185"/>
        <end position="212"/>
    </location>
</feature>
<dbReference type="SMART" id="SM00894">
    <property type="entry name" value="Excalibur"/>
    <property type="match status" value="1"/>
</dbReference>
<evidence type="ECO:0000313" key="6">
    <source>
        <dbReference type="Proteomes" id="UP000480246"/>
    </source>
</evidence>
<protein>
    <recommendedName>
        <fullName evidence="4">Excalibur calcium-binding domain-containing protein</fullName>
    </recommendedName>
</protein>
<evidence type="ECO:0000256" key="3">
    <source>
        <dbReference type="SAM" id="Phobius"/>
    </source>
</evidence>
<feature type="domain" description="Excalibur calcium-binding" evidence="4">
    <location>
        <begin position="176"/>
        <end position="212"/>
    </location>
</feature>
<comment type="caution">
    <text evidence="5">The sequence shown here is derived from an EMBL/GenBank/DDBJ whole genome shotgun (WGS) entry which is preliminary data.</text>
</comment>
<dbReference type="RefSeq" id="WP_153406867.1">
    <property type="nucleotide sequence ID" value="NZ_ML762454.1"/>
</dbReference>